<evidence type="ECO:0000259" key="4">
    <source>
        <dbReference type="Pfam" id="PF00441"/>
    </source>
</evidence>
<dbReference type="EMBL" id="JAUTDP010000012">
    <property type="protein sequence ID" value="KAK3392060.1"/>
    <property type="molecule type" value="Genomic_DNA"/>
</dbReference>
<accession>A0AAE0P2J8</accession>
<evidence type="ECO:0000313" key="6">
    <source>
        <dbReference type="Proteomes" id="UP001281003"/>
    </source>
</evidence>
<dbReference type="InterPro" id="IPR052904">
    <property type="entry name" value="Acyl-CoA_dehydrogenase-like"/>
</dbReference>
<sequence>MEPSSANTGFIQQQPIIKNQFHDDVSLQRISKLYLPPSLLEKVTPEISSFGASVLQPQIFTWITDSELNKPYLLGSGRDAFGRPAASQSLIVTEGWRKLQEFGFANGVVASNYDPSSSSSHGEYSRLVQFIRCHLWEASCANTLCPAAMQDGAARLLQRHLTTPKLVAQLGEEQKRVFENAYAHLTSRDPAYTWTSGQWMTERTGGSDVSQTETVATYAPFPSGQPVPLASKEENIPLGPWSITGFKWFSSATDSQMTILLAKTRPGLGVSAFMAPMRRWNPDIVCPTTGQKGGTELNGVTISRLKNKFGTVGLPTAELELKGMRGWLIGKEGEGIKEISTILNITRVHTTVSSMGYLGRGIGVAKAYALVREAGVGKGRRLPLYRHPLHMRTLANLTSEYHGLMLLTFYTLYILGLDEHPSPSAATQKPNHPLTPPSKLVAPLLRTLSSLHKSFICHSTVPLSFACMESLGGVGYLINSESEHLNLSRIFRDACVGAIWEGTTDVLAGDTVRALKHPAVGKEGVQALDWFVRTGLGEQAGEERERIKKVWEGLGRRLEKQKQEDLLPEARGLTHRLAEVLIAVLWIVDARVRPGREVEGMKGRWMGKHGFGLLSDDNTTETKVEGDGGLELDLAIVYGEGGPKGVVEGSVPGVSKL</sequence>
<dbReference type="AlphaFoldDB" id="A0AAE0P2J8"/>
<evidence type="ECO:0000256" key="2">
    <source>
        <dbReference type="ARBA" id="ARBA00022630"/>
    </source>
</evidence>
<dbReference type="Gene3D" id="1.20.140.10">
    <property type="entry name" value="Butyryl-CoA Dehydrogenase, subunit A, domain 3"/>
    <property type="match status" value="1"/>
</dbReference>
<dbReference type="Pfam" id="PF00441">
    <property type="entry name" value="Acyl-CoA_dh_1"/>
    <property type="match status" value="1"/>
</dbReference>
<name>A0AAE0P2J8_SORBR</name>
<keyword evidence="6" id="KW-1185">Reference proteome</keyword>
<proteinExistence type="inferred from homology"/>
<evidence type="ECO:0000256" key="3">
    <source>
        <dbReference type="ARBA" id="ARBA00022827"/>
    </source>
</evidence>
<comment type="caution">
    <text evidence="5">The sequence shown here is derived from an EMBL/GenBank/DDBJ whole genome shotgun (WGS) entry which is preliminary data.</text>
</comment>
<dbReference type="Gene3D" id="2.40.110.20">
    <property type="match status" value="1"/>
</dbReference>
<comment type="similarity">
    <text evidence="1">Belongs to the acyl-CoA dehydrogenase family.</text>
</comment>
<evidence type="ECO:0000313" key="5">
    <source>
        <dbReference type="EMBL" id="KAK3392060.1"/>
    </source>
</evidence>
<dbReference type="InterPro" id="IPR009075">
    <property type="entry name" value="AcylCo_DH/oxidase_C"/>
</dbReference>
<dbReference type="Proteomes" id="UP001281003">
    <property type="component" value="Unassembled WGS sequence"/>
</dbReference>
<dbReference type="SUPFAM" id="SSF47203">
    <property type="entry name" value="Acyl-CoA dehydrogenase C-terminal domain-like"/>
    <property type="match status" value="1"/>
</dbReference>
<keyword evidence="3" id="KW-0274">FAD</keyword>
<dbReference type="InterPro" id="IPR009100">
    <property type="entry name" value="AcylCoA_DH/oxidase_NM_dom_sf"/>
</dbReference>
<dbReference type="GO" id="GO:0003995">
    <property type="term" value="F:acyl-CoA dehydrogenase activity"/>
    <property type="evidence" value="ECO:0007669"/>
    <property type="project" value="TreeGrafter"/>
</dbReference>
<organism evidence="5 6">
    <name type="scientific">Sordaria brevicollis</name>
    <dbReference type="NCBI Taxonomy" id="83679"/>
    <lineage>
        <taxon>Eukaryota</taxon>
        <taxon>Fungi</taxon>
        <taxon>Dikarya</taxon>
        <taxon>Ascomycota</taxon>
        <taxon>Pezizomycotina</taxon>
        <taxon>Sordariomycetes</taxon>
        <taxon>Sordariomycetidae</taxon>
        <taxon>Sordariales</taxon>
        <taxon>Sordariaceae</taxon>
        <taxon>Sordaria</taxon>
    </lineage>
</organism>
<protein>
    <submittedName>
        <fullName evidence="5">Acyl-CoA dehydrogenase/oxidase</fullName>
    </submittedName>
</protein>
<dbReference type="InterPro" id="IPR036250">
    <property type="entry name" value="AcylCo_DH-like_C"/>
</dbReference>
<dbReference type="PANTHER" id="PTHR42707:SF2">
    <property type="entry name" value="ACD11 DEHYDROGENASE"/>
    <property type="match status" value="1"/>
</dbReference>
<gene>
    <name evidence="5" type="ORF">B0T20DRAFT_72695</name>
</gene>
<reference evidence="5" key="1">
    <citation type="journal article" date="2023" name="Mol. Phylogenet. Evol.">
        <title>Genome-scale phylogeny and comparative genomics of the fungal order Sordariales.</title>
        <authorList>
            <person name="Hensen N."/>
            <person name="Bonometti L."/>
            <person name="Westerberg I."/>
            <person name="Brannstrom I.O."/>
            <person name="Guillou S."/>
            <person name="Cros-Aarteil S."/>
            <person name="Calhoun S."/>
            <person name="Haridas S."/>
            <person name="Kuo A."/>
            <person name="Mondo S."/>
            <person name="Pangilinan J."/>
            <person name="Riley R."/>
            <person name="LaButti K."/>
            <person name="Andreopoulos B."/>
            <person name="Lipzen A."/>
            <person name="Chen C."/>
            <person name="Yan M."/>
            <person name="Daum C."/>
            <person name="Ng V."/>
            <person name="Clum A."/>
            <person name="Steindorff A."/>
            <person name="Ohm R.A."/>
            <person name="Martin F."/>
            <person name="Silar P."/>
            <person name="Natvig D.O."/>
            <person name="Lalanne C."/>
            <person name="Gautier V."/>
            <person name="Ament-Velasquez S.L."/>
            <person name="Kruys A."/>
            <person name="Hutchinson M.I."/>
            <person name="Powell A.J."/>
            <person name="Barry K."/>
            <person name="Miller A.N."/>
            <person name="Grigoriev I.V."/>
            <person name="Debuchy R."/>
            <person name="Gladieux P."/>
            <person name="Hiltunen Thoren M."/>
            <person name="Johannesson H."/>
        </authorList>
    </citation>
    <scope>NUCLEOTIDE SEQUENCE</scope>
    <source>
        <strain evidence="5">FGSC 1904</strain>
    </source>
</reference>
<evidence type="ECO:0000256" key="1">
    <source>
        <dbReference type="ARBA" id="ARBA00009347"/>
    </source>
</evidence>
<keyword evidence="2" id="KW-0285">Flavoprotein</keyword>
<reference evidence="5" key="2">
    <citation type="submission" date="2023-07" db="EMBL/GenBank/DDBJ databases">
        <authorList>
            <consortium name="Lawrence Berkeley National Laboratory"/>
            <person name="Haridas S."/>
            <person name="Hensen N."/>
            <person name="Bonometti L."/>
            <person name="Westerberg I."/>
            <person name="Brannstrom I.O."/>
            <person name="Guillou S."/>
            <person name="Cros-Aarteil S."/>
            <person name="Calhoun S."/>
            <person name="Kuo A."/>
            <person name="Mondo S."/>
            <person name="Pangilinan J."/>
            <person name="Riley R."/>
            <person name="LaButti K."/>
            <person name="Andreopoulos B."/>
            <person name="Lipzen A."/>
            <person name="Chen C."/>
            <person name="Yanf M."/>
            <person name="Daum C."/>
            <person name="Ng V."/>
            <person name="Clum A."/>
            <person name="Steindorff A."/>
            <person name="Ohm R."/>
            <person name="Martin F."/>
            <person name="Silar P."/>
            <person name="Natvig D."/>
            <person name="Lalanne C."/>
            <person name="Gautier V."/>
            <person name="Ament-velasquez S.L."/>
            <person name="Kruys A."/>
            <person name="Hutchinson M.I."/>
            <person name="Powell A.J."/>
            <person name="Barry K."/>
            <person name="Miller A.N."/>
            <person name="Grigoriev I.V."/>
            <person name="Debuchy R."/>
            <person name="Gladieux P."/>
            <person name="Thoren M.H."/>
            <person name="Johannesson H."/>
        </authorList>
    </citation>
    <scope>NUCLEOTIDE SEQUENCE</scope>
    <source>
        <strain evidence="5">FGSC 1904</strain>
    </source>
</reference>
<dbReference type="SUPFAM" id="SSF56645">
    <property type="entry name" value="Acyl-CoA dehydrogenase NM domain-like"/>
    <property type="match status" value="1"/>
</dbReference>
<dbReference type="PANTHER" id="PTHR42707">
    <property type="entry name" value="ACYL-COA DEHYDROGENASE"/>
    <property type="match status" value="1"/>
</dbReference>
<feature type="domain" description="Acyl-CoA dehydrogenase/oxidase C-terminal" evidence="4">
    <location>
        <begin position="333"/>
        <end position="514"/>
    </location>
</feature>